<keyword evidence="4" id="KW-0804">Transcription</keyword>
<dbReference type="Proteomes" id="UP000024329">
    <property type="component" value="Unassembled WGS sequence"/>
</dbReference>
<dbReference type="NCBIfam" id="TIGR02937">
    <property type="entry name" value="sigma70-ECF"/>
    <property type="match status" value="1"/>
</dbReference>
<evidence type="ECO:0000313" key="7">
    <source>
        <dbReference type="EMBL" id="EZP82434.1"/>
    </source>
</evidence>
<gene>
    <name evidence="7" type="ORF">BV97_01931</name>
</gene>
<dbReference type="eggNOG" id="COG1595">
    <property type="taxonomic scope" value="Bacteria"/>
</dbReference>
<dbReference type="GO" id="GO:0016987">
    <property type="term" value="F:sigma factor activity"/>
    <property type="evidence" value="ECO:0007669"/>
    <property type="project" value="UniProtKB-KW"/>
</dbReference>
<protein>
    <submittedName>
        <fullName evidence="7">RNA polymerase, sigma-24 subunit, ECF subfamily</fullName>
    </submittedName>
</protein>
<dbReference type="CDD" id="cd06171">
    <property type="entry name" value="Sigma70_r4"/>
    <property type="match status" value="1"/>
</dbReference>
<evidence type="ECO:0000256" key="3">
    <source>
        <dbReference type="ARBA" id="ARBA00023082"/>
    </source>
</evidence>
<evidence type="ECO:0000259" key="6">
    <source>
        <dbReference type="Pfam" id="PF08281"/>
    </source>
</evidence>
<dbReference type="Gene3D" id="1.10.1740.10">
    <property type="match status" value="1"/>
</dbReference>
<dbReference type="PANTHER" id="PTHR43133:SF63">
    <property type="entry name" value="RNA POLYMERASE SIGMA FACTOR FECI-RELATED"/>
    <property type="match status" value="1"/>
</dbReference>
<evidence type="ECO:0000256" key="2">
    <source>
        <dbReference type="ARBA" id="ARBA00023015"/>
    </source>
</evidence>
<dbReference type="InterPro" id="IPR013324">
    <property type="entry name" value="RNA_pol_sigma_r3/r4-like"/>
</dbReference>
<dbReference type="GO" id="GO:0003677">
    <property type="term" value="F:DNA binding"/>
    <property type="evidence" value="ECO:0007669"/>
    <property type="project" value="InterPro"/>
</dbReference>
<comment type="similarity">
    <text evidence="1">Belongs to the sigma-70 factor family. ECF subfamily.</text>
</comment>
<keyword evidence="3" id="KW-0731">Sigma factor</keyword>
<organism evidence="7 8">
    <name type="scientific">Novosphingobium resinovorum</name>
    <dbReference type="NCBI Taxonomy" id="158500"/>
    <lineage>
        <taxon>Bacteria</taxon>
        <taxon>Pseudomonadati</taxon>
        <taxon>Pseudomonadota</taxon>
        <taxon>Alphaproteobacteria</taxon>
        <taxon>Sphingomonadales</taxon>
        <taxon>Sphingomonadaceae</taxon>
        <taxon>Novosphingobium</taxon>
    </lineage>
</organism>
<dbReference type="AlphaFoldDB" id="A0A031JZS0"/>
<dbReference type="InterPro" id="IPR013249">
    <property type="entry name" value="RNA_pol_sigma70_r4_t2"/>
</dbReference>
<dbReference type="InterPro" id="IPR039425">
    <property type="entry name" value="RNA_pol_sigma-70-like"/>
</dbReference>
<evidence type="ECO:0000256" key="4">
    <source>
        <dbReference type="ARBA" id="ARBA00023163"/>
    </source>
</evidence>
<dbReference type="InterPro" id="IPR036388">
    <property type="entry name" value="WH-like_DNA-bd_sf"/>
</dbReference>
<dbReference type="PATRIC" id="fig|158500.4.peg.1972"/>
<comment type="caution">
    <text evidence="7">The sequence shown here is derived from an EMBL/GenBank/DDBJ whole genome shotgun (WGS) entry which is preliminary data.</text>
</comment>
<evidence type="ECO:0000259" key="5">
    <source>
        <dbReference type="Pfam" id="PF04542"/>
    </source>
</evidence>
<dbReference type="GO" id="GO:0006352">
    <property type="term" value="P:DNA-templated transcription initiation"/>
    <property type="evidence" value="ECO:0007669"/>
    <property type="project" value="InterPro"/>
</dbReference>
<feature type="domain" description="RNA polymerase sigma-70 region 2" evidence="5">
    <location>
        <begin position="48"/>
        <end position="109"/>
    </location>
</feature>
<name>A0A031JZS0_9SPHN</name>
<dbReference type="PANTHER" id="PTHR43133">
    <property type="entry name" value="RNA POLYMERASE ECF-TYPE SIGMA FACTO"/>
    <property type="match status" value="1"/>
</dbReference>
<sequence length="202" mass="22453">MSSSLTPAPVVRHPLSVSSACHNGPVSDIVVVPDDNADSGSALDAAFRKERKHLLRYLGRKAGPDQAPDLVQEVFARAAGSRQAGVLANPAAFLTRIARNLLIDRARRRHANNVIMFPLDEARDEVIQPEQDMAIQASDLQRAYKQAIDRLPEKTRRVFLMSRAENLTYRQISEELGITVATVEYHMMRAIAFVATVMEAHR</sequence>
<dbReference type="InterPro" id="IPR013325">
    <property type="entry name" value="RNA_pol_sigma_r2"/>
</dbReference>
<dbReference type="InterPro" id="IPR014284">
    <property type="entry name" value="RNA_pol_sigma-70_dom"/>
</dbReference>
<dbReference type="Gene3D" id="1.10.10.10">
    <property type="entry name" value="Winged helix-like DNA-binding domain superfamily/Winged helix DNA-binding domain"/>
    <property type="match status" value="1"/>
</dbReference>
<keyword evidence="2" id="KW-0805">Transcription regulation</keyword>
<proteinExistence type="inferred from homology"/>
<dbReference type="Pfam" id="PF08281">
    <property type="entry name" value="Sigma70_r4_2"/>
    <property type="match status" value="1"/>
</dbReference>
<reference evidence="7 8" key="1">
    <citation type="submission" date="2014-03" db="EMBL/GenBank/DDBJ databases">
        <title>Whole genome sequence of Novosphingobium resinovorum KF1.</title>
        <authorList>
            <person name="Gan H.M."/>
            <person name="Gan H.Y."/>
            <person name="Chew T.H."/>
            <person name="Savka M.A."/>
        </authorList>
    </citation>
    <scope>NUCLEOTIDE SEQUENCE [LARGE SCALE GENOMIC DNA]</scope>
    <source>
        <strain evidence="7 8">KF1</strain>
    </source>
</reference>
<accession>A0A031JZS0</accession>
<evidence type="ECO:0000313" key="8">
    <source>
        <dbReference type="Proteomes" id="UP000024329"/>
    </source>
</evidence>
<evidence type="ECO:0000256" key="1">
    <source>
        <dbReference type="ARBA" id="ARBA00010641"/>
    </source>
</evidence>
<feature type="domain" description="RNA polymerase sigma factor 70 region 4 type 2" evidence="6">
    <location>
        <begin position="142"/>
        <end position="192"/>
    </location>
</feature>
<dbReference type="EMBL" id="JFYZ01000008">
    <property type="protein sequence ID" value="EZP82434.1"/>
    <property type="molecule type" value="Genomic_DNA"/>
</dbReference>
<dbReference type="InterPro" id="IPR007627">
    <property type="entry name" value="RNA_pol_sigma70_r2"/>
</dbReference>
<dbReference type="SUPFAM" id="SSF88946">
    <property type="entry name" value="Sigma2 domain of RNA polymerase sigma factors"/>
    <property type="match status" value="1"/>
</dbReference>
<dbReference type="SUPFAM" id="SSF88659">
    <property type="entry name" value="Sigma3 and sigma4 domains of RNA polymerase sigma factors"/>
    <property type="match status" value="1"/>
</dbReference>
<dbReference type="Pfam" id="PF04542">
    <property type="entry name" value="Sigma70_r2"/>
    <property type="match status" value="1"/>
</dbReference>